<dbReference type="Proteomes" id="UP000057181">
    <property type="component" value="Chromosome"/>
</dbReference>
<dbReference type="Pfam" id="PF02608">
    <property type="entry name" value="Bmp"/>
    <property type="match status" value="1"/>
</dbReference>
<comment type="similarity">
    <text evidence="2">Belongs to the BMP lipoprotein family.</text>
</comment>
<dbReference type="STRING" id="446860.AS188_06980"/>
<dbReference type="OrthoDB" id="9784230at2"/>
<dbReference type="InterPro" id="IPR050957">
    <property type="entry name" value="BMP_lipoprotein"/>
</dbReference>
<dbReference type="PANTHER" id="PTHR34296:SF2">
    <property type="entry name" value="ABC TRANSPORTER GUANOSINE-BINDING PROTEIN NUPN"/>
    <property type="match status" value="1"/>
</dbReference>
<name>A0A0U2WSV3_9MICC</name>
<feature type="domain" description="ABC transporter substrate-binding protein PnrA-like" evidence="8">
    <location>
        <begin position="48"/>
        <end position="357"/>
    </location>
</feature>
<keyword evidence="4" id="KW-0732">Signal</keyword>
<keyword evidence="6" id="KW-0449">Lipoprotein</keyword>
<accession>A0A0U2WSV3</accession>
<evidence type="ECO:0000256" key="3">
    <source>
        <dbReference type="ARBA" id="ARBA00022475"/>
    </source>
</evidence>
<gene>
    <name evidence="9" type="ORF">AS188_06980</name>
</gene>
<dbReference type="InterPro" id="IPR003760">
    <property type="entry name" value="PnrA-like"/>
</dbReference>
<organism evidence="9 10">
    <name type="scientific">Kocuria flava</name>
    <dbReference type="NCBI Taxonomy" id="446860"/>
    <lineage>
        <taxon>Bacteria</taxon>
        <taxon>Bacillati</taxon>
        <taxon>Actinomycetota</taxon>
        <taxon>Actinomycetes</taxon>
        <taxon>Micrococcales</taxon>
        <taxon>Micrococcaceae</taxon>
        <taxon>Kocuria</taxon>
    </lineage>
</organism>
<comment type="subcellular location">
    <subcellularLocation>
        <location evidence="1">Cell membrane</location>
        <topology evidence="1">Lipid-anchor</topology>
    </subcellularLocation>
</comment>
<dbReference type="PANTHER" id="PTHR34296">
    <property type="entry name" value="TRANSCRIPTIONAL ACTIVATOR PROTEIN MED"/>
    <property type="match status" value="1"/>
</dbReference>
<evidence type="ECO:0000313" key="10">
    <source>
        <dbReference type="Proteomes" id="UP000057181"/>
    </source>
</evidence>
<dbReference type="SUPFAM" id="SSF53822">
    <property type="entry name" value="Periplasmic binding protein-like I"/>
    <property type="match status" value="1"/>
</dbReference>
<dbReference type="RefSeq" id="WP_058858250.1">
    <property type="nucleotide sequence ID" value="NZ_CP013254.1"/>
</dbReference>
<protein>
    <recommendedName>
        <fullName evidence="8">ABC transporter substrate-binding protein PnrA-like domain-containing protein</fullName>
    </recommendedName>
</protein>
<dbReference type="CDD" id="cd06354">
    <property type="entry name" value="PBP1_PrnA-like"/>
    <property type="match status" value="1"/>
</dbReference>
<keyword evidence="3" id="KW-1003">Cell membrane</keyword>
<dbReference type="GO" id="GO:0005886">
    <property type="term" value="C:plasma membrane"/>
    <property type="evidence" value="ECO:0007669"/>
    <property type="project" value="UniProtKB-SubCell"/>
</dbReference>
<feature type="compositionally biased region" description="Low complexity" evidence="7">
    <location>
        <begin position="357"/>
        <end position="379"/>
    </location>
</feature>
<evidence type="ECO:0000259" key="8">
    <source>
        <dbReference type="Pfam" id="PF02608"/>
    </source>
</evidence>
<evidence type="ECO:0000313" key="9">
    <source>
        <dbReference type="EMBL" id="ALU39540.1"/>
    </source>
</evidence>
<evidence type="ECO:0000256" key="6">
    <source>
        <dbReference type="ARBA" id="ARBA00023288"/>
    </source>
</evidence>
<dbReference type="KEGG" id="kfv:AS188_06980"/>
<evidence type="ECO:0000256" key="7">
    <source>
        <dbReference type="SAM" id="MobiDB-lite"/>
    </source>
</evidence>
<evidence type="ECO:0000256" key="5">
    <source>
        <dbReference type="ARBA" id="ARBA00023136"/>
    </source>
</evidence>
<evidence type="ECO:0000256" key="2">
    <source>
        <dbReference type="ARBA" id="ARBA00008610"/>
    </source>
</evidence>
<keyword evidence="5" id="KW-0472">Membrane</keyword>
<sequence>MTLPPGAVRRLPAAVLGLSVLALAGCGLPLADGGEVQEQAAGFTGCIVSDEGGFQDRSFHESTRSGLQAARASLGIEVREAESQVAADLEPGLVAMVQAGCDVTVAAGHRLAAATRTVAAAEPSTRFVVVDDATVGLPNVKPLVFDTAGAAFLAGYVAAGSTRTGTVAAYGGMDVAPVRVILDGFADGIAHYNETEDAEVRLLGWDRDSQEGTFVGDFSDTSGAATITRGFVADGADVVLPVAGEAALGTVDAVVEANTGGDEVRFVWVDADGHRTLEKGKEYQLTSVLKQLSISVQDAVESAARGEFSNEPYVGTLENGGVGIAPYHDQEDAVGEELADAVEQLEQDVIDGTVPVASESSPSLRPAAPAASGRPGTKE</sequence>
<dbReference type="InterPro" id="IPR028082">
    <property type="entry name" value="Peripla_BP_I"/>
</dbReference>
<proteinExistence type="inferred from homology"/>
<evidence type="ECO:0000256" key="1">
    <source>
        <dbReference type="ARBA" id="ARBA00004193"/>
    </source>
</evidence>
<reference evidence="9 10" key="1">
    <citation type="submission" date="2015-11" db="EMBL/GenBank/DDBJ databases">
        <title>Complete Genome Sequence of Kocuria flava strain HO-9041.</title>
        <authorList>
            <person name="Zhou M."/>
            <person name="Dai J."/>
        </authorList>
    </citation>
    <scope>NUCLEOTIDE SEQUENCE [LARGE SCALE GENOMIC DNA]</scope>
    <source>
        <strain evidence="9 10">HO-9041</strain>
    </source>
</reference>
<feature type="region of interest" description="Disordered" evidence="7">
    <location>
        <begin position="350"/>
        <end position="379"/>
    </location>
</feature>
<dbReference type="EMBL" id="CP013254">
    <property type="protein sequence ID" value="ALU39540.1"/>
    <property type="molecule type" value="Genomic_DNA"/>
</dbReference>
<dbReference type="AlphaFoldDB" id="A0A0U2WSV3"/>
<dbReference type="Gene3D" id="3.40.50.2300">
    <property type="match status" value="2"/>
</dbReference>
<evidence type="ECO:0000256" key="4">
    <source>
        <dbReference type="ARBA" id="ARBA00022729"/>
    </source>
</evidence>